<dbReference type="AlphaFoldDB" id="A0A1D1ZW26"/>
<evidence type="ECO:0000256" key="1">
    <source>
        <dbReference type="ARBA" id="ARBA00004567"/>
    </source>
</evidence>
<evidence type="ECO:0000256" key="3">
    <source>
        <dbReference type="ARBA" id="ARBA00022448"/>
    </source>
</evidence>
<dbReference type="Pfam" id="PF00400">
    <property type="entry name" value="WD40"/>
    <property type="match status" value="5"/>
</dbReference>
<evidence type="ECO:0000313" key="13">
    <source>
        <dbReference type="EMBL" id="JAT71160.1"/>
    </source>
</evidence>
<evidence type="ECO:0000256" key="4">
    <source>
        <dbReference type="ARBA" id="ARBA00022574"/>
    </source>
</evidence>
<keyword evidence="9" id="KW-0906">Nuclear pore complex</keyword>
<protein>
    <submittedName>
        <fullName evidence="13">Uncharacterized protein</fullName>
    </submittedName>
</protein>
<dbReference type="EMBL" id="GDKF01007462">
    <property type="protein sequence ID" value="JAT71160.1"/>
    <property type="molecule type" value="Transcribed_RNA"/>
</dbReference>
<name>A0A1D1ZW26_AUXPR</name>
<dbReference type="InterPro" id="IPR036322">
    <property type="entry name" value="WD40_repeat_dom_sf"/>
</dbReference>
<evidence type="ECO:0000256" key="8">
    <source>
        <dbReference type="ARBA" id="ARBA00023010"/>
    </source>
</evidence>
<evidence type="ECO:0000256" key="10">
    <source>
        <dbReference type="ARBA" id="ARBA00023242"/>
    </source>
</evidence>
<feature type="repeat" description="WD" evidence="11">
    <location>
        <begin position="111"/>
        <end position="144"/>
    </location>
</feature>
<dbReference type="PROSITE" id="PS50082">
    <property type="entry name" value="WD_REPEATS_2"/>
    <property type="match status" value="4"/>
</dbReference>
<dbReference type="GO" id="GO:0090114">
    <property type="term" value="P:COPII-coated vesicle budding"/>
    <property type="evidence" value="ECO:0007669"/>
    <property type="project" value="TreeGrafter"/>
</dbReference>
<dbReference type="GO" id="GO:0005198">
    <property type="term" value="F:structural molecule activity"/>
    <property type="evidence" value="ECO:0007669"/>
    <property type="project" value="InterPro"/>
</dbReference>
<evidence type="ECO:0000256" key="9">
    <source>
        <dbReference type="ARBA" id="ARBA00023132"/>
    </source>
</evidence>
<dbReference type="PANTHER" id="PTHR11024:SF2">
    <property type="entry name" value="PROTEIN SEC13 HOMOLOG"/>
    <property type="match status" value="1"/>
</dbReference>
<evidence type="ECO:0000256" key="6">
    <source>
        <dbReference type="ARBA" id="ARBA00022816"/>
    </source>
</evidence>
<evidence type="ECO:0000256" key="2">
    <source>
        <dbReference type="ARBA" id="ARBA00010102"/>
    </source>
</evidence>
<evidence type="ECO:0000256" key="5">
    <source>
        <dbReference type="ARBA" id="ARBA00022737"/>
    </source>
</evidence>
<feature type="non-terminal residue" evidence="13">
    <location>
        <position position="1"/>
    </location>
</feature>
<accession>A0A1D1ZW26</accession>
<proteinExistence type="inferred from homology"/>
<keyword evidence="5" id="KW-0677">Repeat</keyword>
<dbReference type="PANTHER" id="PTHR11024">
    <property type="entry name" value="NUCLEAR PORE COMPLEX PROTEIN SEC13 / SEH1 FAMILY MEMBER"/>
    <property type="match status" value="1"/>
</dbReference>
<reference evidence="13" key="1">
    <citation type="submission" date="2015-08" db="EMBL/GenBank/DDBJ databases">
        <authorList>
            <person name="Babu N.S."/>
            <person name="Beckwith C.J."/>
            <person name="Beseler K.G."/>
            <person name="Brison A."/>
            <person name="Carone J.V."/>
            <person name="Caskin T.P."/>
            <person name="Diamond M."/>
            <person name="Durham M.E."/>
            <person name="Foxe J.M."/>
            <person name="Go M."/>
            <person name="Henderson B.A."/>
            <person name="Jones I.B."/>
            <person name="McGettigan J.A."/>
            <person name="Micheletti S.J."/>
            <person name="Nasrallah M.E."/>
            <person name="Ortiz D."/>
            <person name="Piller C.R."/>
            <person name="Privatt S.R."/>
            <person name="Schneider S.L."/>
            <person name="Sharp S."/>
            <person name="Smith T.C."/>
            <person name="Stanton J.D."/>
            <person name="Ullery H.E."/>
            <person name="Wilson R.J."/>
            <person name="Serrano M.G."/>
            <person name="Buck G."/>
            <person name="Lee V."/>
            <person name="Wang Y."/>
            <person name="Carvalho R."/>
            <person name="Voegtly L."/>
            <person name="Shi R."/>
            <person name="Duckworth R."/>
            <person name="Johnson A."/>
            <person name="Loviza R."/>
            <person name="Walstead R."/>
            <person name="Shah Z."/>
            <person name="Kiflezghi M."/>
            <person name="Wade K."/>
            <person name="Ball S.L."/>
            <person name="Bradley K.W."/>
            <person name="Asai D.J."/>
            <person name="Bowman C.A."/>
            <person name="Russell D.A."/>
            <person name="Pope W.H."/>
            <person name="Jacobs-Sera D."/>
            <person name="Hendrix R.W."/>
            <person name="Hatfull G.F."/>
        </authorList>
    </citation>
    <scope>NUCLEOTIDE SEQUENCE</scope>
</reference>
<comment type="similarity">
    <text evidence="2">Belongs to the WD repeat SEC13 family.</text>
</comment>
<dbReference type="PROSITE" id="PS50294">
    <property type="entry name" value="WD_REPEATS_REGION"/>
    <property type="match status" value="3"/>
</dbReference>
<comment type="subcellular location">
    <subcellularLocation>
        <location evidence="1">Nucleus</location>
        <location evidence="1">Nuclear pore complex</location>
    </subcellularLocation>
</comment>
<dbReference type="InterPro" id="IPR015943">
    <property type="entry name" value="WD40/YVTN_repeat-like_dom_sf"/>
</dbReference>
<feature type="compositionally biased region" description="Basic and acidic residues" evidence="12">
    <location>
        <begin position="1"/>
        <end position="12"/>
    </location>
</feature>
<dbReference type="GO" id="GO:0051028">
    <property type="term" value="P:mRNA transport"/>
    <property type="evidence" value="ECO:0007669"/>
    <property type="project" value="UniProtKB-KW"/>
</dbReference>
<gene>
    <name evidence="13" type="ORF">g.9137</name>
</gene>
<dbReference type="InterPro" id="IPR037363">
    <property type="entry name" value="Sec13/Seh1_fam"/>
</dbReference>
<dbReference type="GO" id="GO:0006606">
    <property type="term" value="P:protein import into nucleus"/>
    <property type="evidence" value="ECO:0007669"/>
    <property type="project" value="TreeGrafter"/>
</dbReference>
<feature type="region of interest" description="Disordered" evidence="12">
    <location>
        <begin position="1"/>
        <end position="55"/>
    </location>
</feature>
<keyword evidence="4 11" id="KW-0853">WD repeat</keyword>
<evidence type="ECO:0000256" key="11">
    <source>
        <dbReference type="PROSITE-ProRule" id="PRU00221"/>
    </source>
</evidence>
<dbReference type="InterPro" id="IPR001680">
    <property type="entry name" value="WD40_rpt"/>
</dbReference>
<dbReference type="GO" id="GO:0031080">
    <property type="term" value="C:nuclear pore outer ring"/>
    <property type="evidence" value="ECO:0007669"/>
    <property type="project" value="TreeGrafter"/>
</dbReference>
<organism evidence="13">
    <name type="scientific">Auxenochlorella protothecoides</name>
    <name type="common">Green microalga</name>
    <name type="synonym">Chlorella protothecoides</name>
    <dbReference type="NCBI Taxonomy" id="3075"/>
    <lineage>
        <taxon>Eukaryota</taxon>
        <taxon>Viridiplantae</taxon>
        <taxon>Chlorophyta</taxon>
        <taxon>core chlorophytes</taxon>
        <taxon>Trebouxiophyceae</taxon>
        <taxon>Chlorellales</taxon>
        <taxon>Chlorellaceae</taxon>
        <taxon>Auxenochlorella</taxon>
    </lineage>
</organism>
<dbReference type="SUPFAM" id="SSF50978">
    <property type="entry name" value="WD40 repeat-like"/>
    <property type="match status" value="1"/>
</dbReference>
<keyword evidence="8" id="KW-0811">Translocation</keyword>
<feature type="repeat" description="WD" evidence="11">
    <location>
        <begin position="205"/>
        <end position="236"/>
    </location>
</feature>
<keyword evidence="7" id="KW-0653">Protein transport</keyword>
<dbReference type="Gene3D" id="2.130.10.10">
    <property type="entry name" value="YVTN repeat-like/Quinoprotein amine dehydrogenase"/>
    <property type="match status" value="1"/>
</dbReference>
<feature type="repeat" description="WD" evidence="11">
    <location>
        <begin position="252"/>
        <end position="288"/>
    </location>
</feature>
<dbReference type="SMART" id="SM00320">
    <property type="entry name" value="WD40"/>
    <property type="match status" value="6"/>
</dbReference>
<keyword evidence="3" id="KW-0813">Transport</keyword>
<dbReference type="GO" id="GO:0030127">
    <property type="term" value="C:COPII vesicle coat"/>
    <property type="evidence" value="ECO:0007669"/>
    <property type="project" value="TreeGrafter"/>
</dbReference>
<keyword evidence="10" id="KW-0539">Nucleus</keyword>
<sequence length="349" mass="36836">RRVDGVPFERTRPQQAWRPPVSASYHLPSARSAGTAPLERSRQRRGGRGSGHGLAPSMAATVVTQFETGHQDAIHDAAYDYYGKRLATCSSDRGIKVFEIEGEQVTHLADLHGHDGPVWEVAWAHPSFGTLLASASFDGRVAVWGEVSPASWQQVHLSAAHSASVNSVAWAPPERGLMLAAASSDGALSVHSATADGGWAAERLEGAHPPGAAAVSWSPDGLRLVSGGCDGVARVWRRSASTGAWAQEGPALAGHADWVRDVAWAPALGAPAATLATAGQDGRVYVWSEAAPGRWDCALLHDFSPAPVWRLSWAVSGNVLAVTDGTNAVTLWKEALEGQWEKLGGETYA</sequence>
<keyword evidence="6" id="KW-0509">mRNA transport</keyword>
<feature type="repeat" description="WD" evidence="11">
    <location>
        <begin position="67"/>
        <end position="108"/>
    </location>
</feature>
<evidence type="ECO:0000256" key="7">
    <source>
        <dbReference type="ARBA" id="ARBA00022927"/>
    </source>
</evidence>
<evidence type="ECO:0000256" key="12">
    <source>
        <dbReference type="SAM" id="MobiDB-lite"/>
    </source>
</evidence>